<dbReference type="InterPro" id="IPR003593">
    <property type="entry name" value="AAA+_ATPase"/>
</dbReference>
<evidence type="ECO:0000259" key="5">
    <source>
        <dbReference type="SMART" id="SM00382"/>
    </source>
</evidence>
<evidence type="ECO:0000256" key="3">
    <source>
        <dbReference type="ARBA" id="ARBA00022840"/>
    </source>
</evidence>
<feature type="coiled-coil region" evidence="4">
    <location>
        <begin position="388"/>
        <end position="415"/>
    </location>
</feature>
<evidence type="ECO:0000313" key="7">
    <source>
        <dbReference type="Proteomes" id="UP000030762"/>
    </source>
</evidence>
<dbReference type="RefSeq" id="XP_008606114.1">
    <property type="nucleotide sequence ID" value="XM_008607892.1"/>
</dbReference>
<dbReference type="Gene3D" id="3.40.50.300">
    <property type="entry name" value="P-loop containing nucleotide triphosphate hydrolases"/>
    <property type="match status" value="1"/>
</dbReference>
<dbReference type="SMART" id="SM00382">
    <property type="entry name" value="AAA"/>
    <property type="match status" value="1"/>
</dbReference>
<dbReference type="GO" id="GO:0003689">
    <property type="term" value="F:DNA clamp loader activity"/>
    <property type="evidence" value="ECO:0007669"/>
    <property type="project" value="TreeGrafter"/>
</dbReference>
<keyword evidence="4" id="KW-0175">Coiled coil</keyword>
<sequence>MKGHADKTGDWRERYGFLNATDKLFLAYPCPAKPRSPNESDKAADWGITMRPQTASDFLNNESAVEQLTLLSQPVSPKERGQNILILGPPGVGKTSYMQLLLAHLYPAVAERKRCTLSLEADQIDERDLLVKVQAFTRYHEKHTVLVDKYLYIAIENFDRLNPRVQQHTLGPIWDTINTKSIYFILTVTPDASRVTEQIRSSSKCIPLVPLTPAHVLEKVLRICTSERIGYERSAIESLVARRKAKCVPTVQLLQKLFLTHHYLSTENVRKSLPANTGAETNSRVLSIPEVTFPLRRCTVCTLLPPCKHITLDKMYAKVSHMRSLYPQDNQRAVCPDFARTGVCHAFHRRAKCLYDHPLELHEIDTSPLAPRCKVHTLPLPCAHCATLMRSVAEAKALKAALKTAEDKRVKATKELGVVQHRLYLHLKTQATLWGNAKRQFDGTTEHLRGLVSAATASVAQWKDVIRDTTPKVAALDAAIARGFCKGVGKGQAYPLMLAEKNAQH</sequence>
<dbReference type="InParanoid" id="T0R283"/>
<dbReference type="SUPFAM" id="SSF52540">
    <property type="entry name" value="P-loop containing nucleoside triphosphate hydrolases"/>
    <property type="match status" value="1"/>
</dbReference>
<evidence type="ECO:0000313" key="6">
    <source>
        <dbReference type="EMBL" id="EQC40415.1"/>
    </source>
</evidence>
<evidence type="ECO:0000256" key="1">
    <source>
        <dbReference type="ARBA" id="ARBA00022705"/>
    </source>
</evidence>
<name>T0R283_SAPDV</name>
<dbReference type="eggNOG" id="KOG0991">
    <property type="taxonomic scope" value="Eukaryota"/>
</dbReference>
<dbReference type="STRING" id="1156394.T0R283"/>
<evidence type="ECO:0000256" key="2">
    <source>
        <dbReference type="ARBA" id="ARBA00022741"/>
    </source>
</evidence>
<feature type="domain" description="AAA+ ATPase" evidence="5">
    <location>
        <begin position="80"/>
        <end position="235"/>
    </location>
</feature>
<dbReference type="GO" id="GO:0005524">
    <property type="term" value="F:ATP binding"/>
    <property type="evidence" value="ECO:0007669"/>
    <property type="project" value="UniProtKB-KW"/>
</dbReference>
<gene>
    <name evidence="6" type="ORF">SDRG_02311</name>
</gene>
<keyword evidence="2" id="KW-0547">Nucleotide-binding</keyword>
<proteinExistence type="predicted"/>
<accession>T0R283</accession>
<dbReference type="InterPro" id="IPR050238">
    <property type="entry name" value="DNA_Rep/Repair_Clamp_Loader"/>
</dbReference>
<dbReference type="AlphaFoldDB" id="T0R283"/>
<reference evidence="6 7" key="1">
    <citation type="submission" date="2012-04" db="EMBL/GenBank/DDBJ databases">
        <title>The Genome Sequence of Saprolegnia declina VS20.</title>
        <authorList>
            <consortium name="The Broad Institute Genome Sequencing Platform"/>
            <person name="Russ C."/>
            <person name="Nusbaum C."/>
            <person name="Tyler B."/>
            <person name="van West P."/>
            <person name="Dieguez-Uribeondo J."/>
            <person name="de Bruijn I."/>
            <person name="Tripathy S."/>
            <person name="Jiang R."/>
            <person name="Young S.K."/>
            <person name="Zeng Q."/>
            <person name="Gargeya S."/>
            <person name="Fitzgerald M."/>
            <person name="Haas B."/>
            <person name="Abouelleil A."/>
            <person name="Alvarado L."/>
            <person name="Arachchi H.M."/>
            <person name="Berlin A."/>
            <person name="Chapman S.B."/>
            <person name="Goldberg J."/>
            <person name="Griggs A."/>
            <person name="Gujja S."/>
            <person name="Hansen M."/>
            <person name="Howarth C."/>
            <person name="Imamovic A."/>
            <person name="Larimer J."/>
            <person name="McCowen C."/>
            <person name="Montmayeur A."/>
            <person name="Murphy C."/>
            <person name="Neiman D."/>
            <person name="Pearson M."/>
            <person name="Priest M."/>
            <person name="Roberts A."/>
            <person name="Saif S."/>
            <person name="Shea T."/>
            <person name="Sisk P."/>
            <person name="Sykes S."/>
            <person name="Wortman J."/>
            <person name="Nusbaum C."/>
            <person name="Birren B."/>
        </authorList>
    </citation>
    <scope>NUCLEOTIDE SEQUENCE [LARGE SCALE GENOMIC DNA]</scope>
    <source>
        <strain evidence="6 7">VS20</strain>
    </source>
</reference>
<dbReference type="GO" id="GO:0006261">
    <property type="term" value="P:DNA-templated DNA replication"/>
    <property type="evidence" value="ECO:0007669"/>
    <property type="project" value="TreeGrafter"/>
</dbReference>
<dbReference type="InterPro" id="IPR027417">
    <property type="entry name" value="P-loop_NTPase"/>
</dbReference>
<keyword evidence="7" id="KW-1185">Reference proteome</keyword>
<organism evidence="6 7">
    <name type="scientific">Saprolegnia diclina (strain VS20)</name>
    <dbReference type="NCBI Taxonomy" id="1156394"/>
    <lineage>
        <taxon>Eukaryota</taxon>
        <taxon>Sar</taxon>
        <taxon>Stramenopiles</taxon>
        <taxon>Oomycota</taxon>
        <taxon>Saprolegniomycetes</taxon>
        <taxon>Saprolegniales</taxon>
        <taxon>Saprolegniaceae</taxon>
        <taxon>Saprolegnia</taxon>
    </lineage>
</organism>
<protein>
    <recommendedName>
        <fullName evidence="5">AAA+ ATPase domain-containing protein</fullName>
    </recommendedName>
</protein>
<dbReference type="PANTHER" id="PTHR11669">
    <property type="entry name" value="REPLICATION FACTOR C / DNA POLYMERASE III GAMMA-TAU SUBUNIT"/>
    <property type="match status" value="1"/>
</dbReference>
<keyword evidence="1" id="KW-0235">DNA replication</keyword>
<dbReference type="OrthoDB" id="75427at2759"/>
<dbReference type="OMA" id="CQQERIG"/>
<dbReference type="GO" id="GO:0006281">
    <property type="term" value="P:DNA repair"/>
    <property type="evidence" value="ECO:0007669"/>
    <property type="project" value="TreeGrafter"/>
</dbReference>
<dbReference type="VEuPathDB" id="FungiDB:SDRG_02311"/>
<dbReference type="EMBL" id="JH767136">
    <property type="protein sequence ID" value="EQC40415.1"/>
    <property type="molecule type" value="Genomic_DNA"/>
</dbReference>
<dbReference type="GeneID" id="19943038"/>
<dbReference type="GO" id="GO:0005663">
    <property type="term" value="C:DNA replication factor C complex"/>
    <property type="evidence" value="ECO:0007669"/>
    <property type="project" value="TreeGrafter"/>
</dbReference>
<keyword evidence="3" id="KW-0067">ATP-binding</keyword>
<dbReference type="Proteomes" id="UP000030762">
    <property type="component" value="Unassembled WGS sequence"/>
</dbReference>
<evidence type="ECO:0000256" key="4">
    <source>
        <dbReference type="SAM" id="Coils"/>
    </source>
</evidence>
<dbReference type="PANTHER" id="PTHR11669:SF20">
    <property type="entry name" value="REPLICATION FACTOR C SUBUNIT 4"/>
    <property type="match status" value="1"/>
</dbReference>